<reference evidence="1" key="2">
    <citation type="submission" date="2021-03" db="EMBL/GenBank/DDBJ databases">
        <title>Acquisition and loss of CTX-M plasmids in Shigella species associated with MSM transmission in the UK.</title>
        <authorList>
            <person name="Greig D.R."/>
            <person name="Jenkins C."/>
            <person name="Dallman T.J."/>
            <person name="Cowley L.A."/>
        </authorList>
    </citation>
    <scope>NUCLEOTIDE SEQUENCE</scope>
    <source>
        <strain evidence="1">893916</strain>
        <plasmid evidence="1">pINV</plasmid>
    </source>
</reference>
<sequence length="201" mass="23086">MTMLLFLHDKVIIMLGTSFNNFGISLSHKRYFSGKVDEIIRCTMGKRIVKISSTKINTSILSSVSEQIGENITDWKNDEKKVYVSRVVNQCIDKFCAEHSREIGDNLRKQIFKQVEKDYRISLDINAAQSSINHLVSGSSYFKKKMDELCEGMNRSVKNDTTSNVANLISDQFFEKNVQYIDLKKLRGNMSDYITNLESPF</sequence>
<name>A0A896ZEX8_SHISO</name>
<gene>
    <name evidence="1" type="ORF">NOOHOHFM_00059</name>
</gene>
<dbReference type="AlphaFoldDB" id="A0A896ZEX8"/>
<proteinExistence type="predicted"/>
<protein>
    <submittedName>
        <fullName evidence="1">Chaperone protein</fullName>
    </submittedName>
</protein>
<reference evidence="1" key="1">
    <citation type="submission" date="2020-12" db="EMBL/GenBank/DDBJ databases">
        <authorList>
            <person name="Locke R.K."/>
        </authorList>
    </citation>
    <scope>NUCLEOTIDE SEQUENCE</scope>
    <source>
        <strain evidence="1">893916</strain>
        <plasmid evidence="1">pINV</plasmid>
    </source>
</reference>
<dbReference type="EMBL" id="MW396859">
    <property type="protein sequence ID" value="QSE36351.1"/>
    <property type="molecule type" value="Genomic_DNA"/>
</dbReference>
<organism evidence="1">
    <name type="scientific">Shigella sonnei</name>
    <dbReference type="NCBI Taxonomy" id="624"/>
    <lineage>
        <taxon>Bacteria</taxon>
        <taxon>Pseudomonadati</taxon>
        <taxon>Pseudomonadota</taxon>
        <taxon>Gammaproteobacteria</taxon>
        <taxon>Enterobacterales</taxon>
        <taxon>Enterobacteriaceae</taxon>
        <taxon>Shigella</taxon>
    </lineage>
</organism>
<dbReference type="InterPro" id="IPR004959">
    <property type="entry name" value="Bac_effector_IpgB-like"/>
</dbReference>
<accession>A0A896ZEX8</accession>
<evidence type="ECO:0000313" key="1">
    <source>
        <dbReference type="EMBL" id="QSE36351.1"/>
    </source>
</evidence>
<keyword evidence="1" id="KW-0614">Plasmid</keyword>
<dbReference type="Pfam" id="PF03278">
    <property type="entry name" value="IpaB_EvcA"/>
    <property type="match status" value="1"/>
</dbReference>
<dbReference type="Gene3D" id="1.10.4120.20">
    <property type="match status" value="1"/>
</dbReference>
<geneLocation type="plasmid" evidence="1">
    <name>pINV</name>
</geneLocation>